<evidence type="ECO:0000313" key="3">
    <source>
        <dbReference type="Proteomes" id="UP000471751"/>
    </source>
</evidence>
<evidence type="ECO:0000256" key="1">
    <source>
        <dbReference type="SAM" id="SignalP"/>
    </source>
</evidence>
<dbReference type="AlphaFoldDB" id="A0A6I5RTS5"/>
<sequence length="175" mass="19160">MRLIRSLALLAALCTSSAFADGLYQIEMILVRQNSVPAITSQYAPEDWAAGAKTLTNADENKPAMNDEAAKLQADSQYTILLHKAWQQNLSAEPSKVAISDGKQHFGHFPVEGNLSLSDGRFISADTSFWVNRFAADGSITQTEQFKQSNSNMRLGDLNYLDGGHLALLLKVTKL</sequence>
<reference evidence="2 3" key="1">
    <citation type="submission" date="2020-02" db="EMBL/GenBank/DDBJ databases">
        <title>Broccoli isolated Pseudomonas sp.</title>
        <authorList>
            <person name="Fujikawa T."/>
            <person name="Sawada H."/>
        </authorList>
    </citation>
    <scope>NUCLEOTIDE SEQUENCE [LARGE SCALE GENOMIC DNA]</scope>
    <source>
        <strain evidence="2 3">JCM 32154</strain>
    </source>
</reference>
<dbReference type="InterPro" id="IPR021241">
    <property type="entry name" value="CsiV"/>
</dbReference>
<gene>
    <name evidence="2" type="ORF">G3O07_19550</name>
</gene>
<dbReference type="Proteomes" id="UP000471751">
    <property type="component" value="Unassembled WGS sequence"/>
</dbReference>
<feature type="chain" id="PRO_5026350610" description="Peptidoglycan-binding protein CsiV" evidence="1">
    <location>
        <begin position="21"/>
        <end position="175"/>
    </location>
</feature>
<dbReference type="RefSeq" id="WP_163939074.1">
    <property type="nucleotide sequence ID" value="NZ_BMQU01000004.1"/>
</dbReference>
<dbReference type="EMBL" id="JAAHBT010000251">
    <property type="protein sequence ID" value="NES11447.1"/>
    <property type="molecule type" value="Genomic_DNA"/>
</dbReference>
<keyword evidence="1" id="KW-0732">Signal</keyword>
<keyword evidence="3" id="KW-1185">Reference proteome</keyword>
<evidence type="ECO:0000313" key="2">
    <source>
        <dbReference type="EMBL" id="NES11447.1"/>
    </source>
</evidence>
<name>A0A6I5RTS5_9PSED</name>
<comment type="caution">
    <text evidence="2">The sequence shown here is derived from an EMBL/GenBank/DDBJ whole genome shotgun (WGS) entry which is preliminary data.</text>
</comment>
<evidence type="ECO:0008006" key="4">
    <source>
        <dbReference type="Google" id="ProtNLM"/>
    </source>
</evidence>
<dbReference type="Pfam" id="PF10972">
    <property type="entry name" value="CsiV"/>
    <property type="match status" value="1"/>
</dbReference>
<protein>
    <recommendedName>
        <fullName evidence="4">Peptidoglycan-binding protein CsiV</fullName>
    </recommendedName>
</protein>
<proteinExistence type="predicted"/>
<feature type="signal peptide" evidence="1">
    <location>
        <begin position="1"/>
        <end position="20"/>
    </location>
</feature>
<organism evidence="2 3">
    <name type="scientific">Pseudomonas laurentiana</name>
    <dbReference type="NCBI Taxonomy" id="2364649"/>
    <lineage>
        <taxon>Bacteria</taxon>
        <taxon>Pseudomonadati</taxon>
        <taxon>Pseudomonadota</taxon>
        <taxon>Gammaproteobacteria</taxon>
        <taxon>Pseudomonadales</taxon>
        <taxon>Pseudomonadaceae</taxon>
        <taxon>Pseudomonas</taxon>
    </lineage>
</organism>
<accession>A0A6I5RTS5</accession>